<accession>A0A9D1HMA6</accession>
<dbReference type="GO" id="GO:0016020">
    <property type="term" value="C:membrane"/>
    <property type="evidence" value="ECO:0007669"/>
    <property type="project" value="UniProtKB-SubCell"/>
</dbReference>
<keyword evidence="9 18" id="KW-0812">Transmembrane</keyword>
<evidence type="ECO:0000256" key="11">
    <source>
        <dbReference type="ARBA" id="ARBA00023098"/>
    </source>
</evidence>
<dbReference type="Proteomes" id="UP000824175">
    <property type="component" value="Unassembled WGS sequence"/>
</dbReference>
<keyword evidence="13" id="KW-0594">Phospholipid biosynthesis</keyword>
<name>A0A9D1HMA6_9FIRM</name>
<evidence type="ECO:0000256" key="1">
    <source>
        <dbReference type="ARBA" id="ARBA00003973"/>
    </source>
</evidence>
<keyword evidence="14" id="KW-1208">Phospholipid metabolism</keyword>
<keyword evidence="7" id="KW-0444">Lipid biosynthesis</keyword>
<organism evidence="19 20">
    <name type="scientific">Candidatus Fimiplasma intestinipullorum</name>
    <dbReference type="NCBI Taxonomy" id="2840825"/>
    <lineage>
        <taxon>Bacteria</taxon>
        <taxon>Bacillati</taxon>
        <taxon>Bacillota</taxon>
        <taxon>Clostridia</taxon>
        <taxon>Eubacteriales</taxon>
        <taxon>Candidatus Fimiplasma</taxon>
    </lineage>
</organism>
<evidence type="ECO:0000256" key="4">
    <source>
        <dbReference type="ARBA" id="ARBA00010441"/>
    </source>
</evidence>
<feature type="transmembrane region" description="Helical" evidence="18">
    <location>
        <begin position="146"/>
        <end position="164"/>
    </location>
</feature>
<evidence type="ECO:0000256" key="13">
    <source>
        <dbReference type="ARBA" id="ARBA00023209"/>
    </source>
</evidence>
<proteinExistence type="inferred from homology"/>
<dbReference type="Pfam" id="PF01066">
    <property type="entry name" value="CDP-OH_P_transf"/>
    <property type="match status" value="1"/>
</dbReference>
<dbReference type="PANTHER" id="PTHR14269:SF62">
    <property type="entry name" value="CDP-DIACYLGLYCEROL--GLYCEROL-3-PHOSPHATE 3-PHOSPHATIDYLTRANSFERASE 1, CHLOROPLASTIC"/>
    <property type="match status" value="1"/>
</dbReference>
<reference evidence="19" key="2">
    <citation type="journal article" date="2021" name="PeerJ">
        <title>Extensive microbial diversity within the chicken gut microbiome revealed by metagenomics and culture.</title>
        <authorList>
            <person name="Gilroy R."/>
            <person name="Ravi A."/>
            <person name="Getino M."/>
            <person name="Pursley I."/>
            <person name="Horton D.L."/>
            <person name="Alikhan N.F."/>
            <person name="Baker D."/>
            <person name="Gharbi K."/>
            <person name="Hall N."/>
            <person name="Watson M."/>
            <person name="Adriaenssens E.M."/>
            <person name="Foster-Nyarko E."/>
            <person name="Jarju S."/>
            <person name="Secka A."/>
            <person name="Antonio M."/>
            <person name="Oren A."/>
            <person name="Chaudhuri R.R."/>
            <person name="La Ragione R."/>
            <person name="Hildebrand F."/>
            <person name="Pallen M.J."/>
        </authorList>
    </citation>
    <scope>NUCLEOTIDE SEQUENCE</scope>
    <source>
        <strain evidence="19">CHK195-11698</strain>
    </source>
</reference>
<evidence type="ECO:0000256" key="17">
    <source>
        <dbReference type="RuleBase" id="RU003750"/>
    </source>
</evidence>
<evidence type="ECO:0000256" key="8">
    <source>
        <dbReference type="ARBA" id="ARBA00022679"/>
    </source>
</evidence>
<dbReference type="PIRSF" id="PIRSF000847">
    <property type="entry name" value="Phos_ph_gly_syn"/>
    <property type="match status" value="1"/>
</dbReference>
<evidence type="ECO:0000256" key="5">
    <source>
        <dbReference type="ARBA" id="ARBA00013170"/>
    </source>
</evidence>
<keyword evidence="8 17" id="KW-0808">Transferase</keyword>
<dbReference type="GO" id="GO:0046474">
    <property type="term" value="P:glycerophospholipid biosynthetic process"/>
    <property type="evidence" value="ECO:0007669"/>
    <property type="project" value="TreeGrafter"/>
</dbReference>
<comment type="similarity">
    <text evidence="4 17">Belongs to the CDP-alcohol phosphatidyltransferase class-I family.</text>
</comment>
<evidence type="ECO:0000313" key="19">
    <source>
        <dbReference type="EMBL" id="HIU13295.1"/>
    </source>
</evidence>
<evidence type="ECO:0000256" key="6">
    <source>
        <dbReference type="ARBA" id="ARBA00014944"/>
    </source>
</evidence>
<evidence type="ECO:0000256" key="15">
    <source>
        <dbReference type="ARBA" id="ARBA00048586"/>
    </source>
</evidence>
<comment type="caution">
    <text evidence="19">The sequence shown here is derived from an EMBL/GenBank/DDBJ whole genome shotgun (WGS) entry which is preliminary data.</text>
</comment>
<feature type="transmembrane region" description="Helical" evidence="18">
    <location>
        <begin position="7"/>
        <end position="25"/>
    </location>
</feature>
<evidence type="ECO:0000256" key="18">
    <source>
        <dbReference type="SAM" id="Phobius"/>
    </source>
</evidence>
<dbReference type="PROSITE" id="PS00379">
    <property type="entry name" value="CDP_ALCOHOL_P_TRANSF"/>
    <property type="match status" value="1"/>
</dbReference>
<dbReference type="PANTHER" id="PTHR14269">
    <property type="entry name" value="CDP-DIACYLGLYCEROL--GLYCEROL-3-PHOSPHATE 3-PHOSPHATIDYLTRANSFERASE-RELATED"/>
    <property type="match status" value="1"/>
</dbReference>
<reference evidence="19" key="1">
    <citation type="submission" date="2020-10" db="EMBL/GenBank/DDBJ databases">
        <authorList>
            <person name="Gilroy R."/>
        </authorList>
    </citation>
    <scope>NUCLEOTIDE SEQUENCE</scope>
    <source>
        <strain evidence="19">CHK195-11698</strain>
    </source>
</reference>
<feature type="transmembrane region" description="Helical" evidence="18">
    <location>
        <begin position="45"/>
        <end position="63"/>
    </location>
</feature>
<keyword evidence="10 18" id="KW-1133">Transmembrane helix</keyword>
<dbReference type="InterPro" id="IPR048254">
    <property type="entry name" value="CDP_ALCOHOL_P_TRANSF_CS"/>
</dbReference>
<dbReference type="InterPro" id="IPR004570">
    <property type="entry name" value="Phosphatidylglycerol_P_synth"/>
</dbReference>
<evidence type="ECO:0000256" key="10">
    <source>
        <dbReference type="ARBA" id="ARBA00022989"/>
    </source>
</evidence>
<dbReference type="Gene3D" id="1.20.120.1760">
    <property type="match status" value="1"/>
</dbReference>
<evidence type="ECO:0000256" key="2">
    <source>
        <dbReference type="ARBA" id="ARBA00004141"/>
    </source>
</evidence>
<evidence type="ECO:0000256" key="9">
    <source>
        <dbReference type="ARBA" id="ARBA00022692"/>
    </source>
</evidence>
<dbReference type="EC" id="2.7.8.5" evidence="5 16"/>
<evidence type="ECO:0000256" key="7">
    <source>
        <dbReference type="ARBA" id="ARBA00022516"/>
    </source>
</evidence>
<sequence length="197" mass="21696">MNLPNKLTVLRMIIVPIIVVLYLLPYTSLDVDFFVIHVLGSSIDFIHLAVAVLFILASVTDFIDGKLARSRNLVTTFGKFMDPIADKLLVNSLLILLAYDRSIPVLCTLLMIARDLIVDAIRLLAAQNQHVLAASPLGKAKTMTQMIGIGCVLLCNFPFAWTGILVDVGLIILATVISVISGVDYFMKNRHLIFESI</sequence>
<evidence type="ECO:0000256" key="3">
    <source>
        <dbReference type="ARBA" id="ARBA00005042"/>
    </source>
</evidence>
<keyword evidence="12 18" id="KW-0472">Membrane</keyword>
<keyword evidence="11" id="KW-0443">Lipid metabolism</keyword>
<evidence type="ECO:0000256" key="16">
    <source>
        <dbReference type="NCBIfam" id="TIGR00560"/>
    </source>
</evidence>
<comment type="subcellular location">
    <subcellularLocation>
        <location evidence="2">Membrane</location>
        <topology evidence="2">Multi-pass membrane protein</topology>
    </subcellularLocation>
</comment>
<protein>
    <recommendedName>
        <fullName evidence="6 16">CDP-diacylglycerol--glycerol-3-phosphate 3-phosphatidyltransferase</fullName>
        <ecNumber evidence="5 16">2.7.8.5</ecNumber>
    </recommendedName>
</protein>
<dbReference type="NCBIfam" id="TIGR00560">
    <property type="entry name" value="pgsA"/>
    <property type="match status" value="1"/>
</dbReference>
<dbReference type="InterPro" id="IPR043130">
    <property type="entry name" value="CDP-OH_PTrfase_TM_dom"/>
</dbReference>
<evidence type="ECO:0000313" key="20">
    <source>
        <dbReference type="Proteomes" id="UP000824175"/>
    </source>
</evidence>
<evidence type="ECO:0000256" key="12">
    <source>
        <dbReference type="ARBA" id="ARBA00023136"/>
    </source>
</evidence>
<evidence type="ECO:0000256" key="14">
    <source>
        <dbReference type="ARBA" id="ARBA00023264"/>
    </source>
</evidence>
<dbReference type="AlphaFoldDB" id="A0A9D1HMA6"/>
<dbReference type="InterPro" id="IPR050324">
    <property type="entry name" value="CDP-alcohol_PTase-I"/>
</dbReference>
<comment type="catalytic activity">
    <reaction evidence="15">
        <text>a CDP-1,2-diacyl-sn-glycerol + sn-glycerol 3-phosphate = a 1,2-diacyl-sn-glycero-3-phospho-(1'-sn-glycero-3'-phosphate) + CMP + H(+)</text>
        <dbReference type="Rhea" id="RHEA:12593"/>
        <dbReference type="ChEBI" id="CHEBI:15378"/>
        <dbReference type="ChEBI" id="CHEBI:57597"/>
        <dbReference type="ChEBI" id="CHEBI:58332"/>
        <dbReference type="ChEBI" id="CHEBI:60110"/>
        <dbReference type="ChEBI" id="CHEBI:60377"/>
        <dbReference type="EC" id="2.7.8.5"/>
    </reaction>
</comment>
<gene>
    <name evidence="19" type="primary">pgsA</name>
    <name evidence="19" type="ORF">IAD15_04425</name>
</gene>
<dbReference type="InterPro" id="IPR000462">
    <property type="entry name" value="CDP-OH_P_trans"/>
</dbReference>
<dbReference type="EMBL" id="DVMJ01000036">
    <property type="protein sequence ID" value="HIU13295.1"/>
    <property type="molecule type" value="Genomic_DNA"/>
</dbReference>
<comment type="pathway">
    <text evidence="3">Phospholipid metabolism; phosphatidylglycerol biosynthesis; phosphatidylglycerol from CDP-diacylglycerol: step 1/2.</text>
</comment>
<dbReference type="GO" id="GO:0008444">
    <property type="term" value="F:CDP-diacylglycerol-glycerol-3-phosphate 3-phosphatidyltransferase activity"/>
    <property type="evidence" value="ECO:0007669"/>
    <property type="project" value="UniProtKB-UniRule"/>
</dbReference>
<comment type="function">
    <text evidence="1">This protein catalyzes the committed step to the synthesis of the acidic phospholipids.</text>
</comment>